<dbReference type="SUPFAM" id="SSF54593">
    <property type="entry name" value="Glyoxalase/Bleomycin resistance protein/Dihydroxybiphenyl dioxygenase"/>
    <property type="match status" value="1"/>
</dbReference>
<evidence type="ECO:0008006" key="3">
    <source>
        <dbReference type="Google" id="ProtNLM"/>
    </source>
</evidence>
<evidence type="ECO:0000313" key="2">
    <source>
        <dbReference type="Proteomes" id="UP000642070"/>
    </source>
</evidence>
<reference evidence="1" key="2">
    <citation type="submission" date="2020-09" db="EMBL/GenBank/DDBJ databases">
        <authorList>
            <person name="Sun Q."/>
            <person name="Ohkuma M."/>
        </authorList>
    </citation>
    <scope>NUCLEOTIDE SEQUENCE</scope>
    <source>
        <strain evidence="1">JCM 19831</strain>
    </source>
</reference>
<proteinExistence type="predicted"/>
<sequence>MAWCAPSDPRYMVESLEAPADGAYQIAMVRVPPELNLELFEWTSAQRRTTMPSIADVDAHHLGLRVSDIDAAVAHLSAVPGVELLGEVKQVPEGALGAGIRFGDLRSPWGLNLELVDRTHEASRPAPRP</sequence>
<evidence type="ECO:0000313" key="1">
    <source>
        <dbReference type="EMBL" id="GGM64513.1"/>
    </source>
</evidence>
<comment type="caution">
    <text evidence="1">The sequence shown here is derived from an EMBL/GenBank/DDBJ whole genome shotgun (WGS) entry which is preliminary data.</text>
</comment>
<protein>
    <recommendedName>
        <fullName evidence="3">VOC domain-containing protein</fullName>
    </recommendedName>
</protein>
<reference evidence="1" key="1">
    <citation type="journal article" date="2014" name="Int. J. Syst. Evol. Microbiol.">
        <title>Complete genome sequence of Corynebacterium casei LMG S-19264T (=DSM 44701T), isolated from a smear-ripened cheese.</title>
        <authorList>
            <consortium name="US DOE Joint Genome Institute (JGI-PGF)"/>
            <person name="Walter F."/>
            <person name="Albersmeier A."/>
            <person name="Kalinowski J."/>
            <person name="Ruckert C."/>
        </authorList>
    </citation>
    <scope>NUCLEOTIDE SEQUENCE</scope>
    <source>
        <strain evidence="1">JCM 19831</strain>
    </source>
</reference>
<dbReference type="EMBL" id="BMPI01000050">
    <property type="protein sequence ID" value="GGM64513.1"/>
    <property type="molecule type" value="Genomic_DNA"/>
</dbReference>
<dbReference type="Gene3D" id="3.10.180.10">
    <property type="entry name" value="2,3-Dihydroxybiphenyl 1,2-Dioxygenase, domain 1"/>
    <property type="match status" value="1"/>
</dbReference>
<dbReference type="InterPro" id="IPR029068">
    <property type="entry name" value="Glyas_Bleomycin-R_OHBP_Dase"/>
</dbReference>
<keyword evidence="2" id="KW-1185">Reference proteome</keyword>
<dbReference type="Proteomes" id="UP000642070">
    <property type="component" value="Unassembled WGS sequence"/>
</dbReference>
<accession>A0A917X367</accession>
<name>A0A917X367_9ACTN</name>
<organism evidence="1 2">
    <name type="scientific">Dactylosporangium sucinum</name>
    <dbReference type="NCBI Taxonomy" id="1424081"/>
    <lineage>
        <taxon>Bacteria</taxon>
        <taxon>Bacillati</taxon>
        <taxon>Actinomycetota</taxon>
        <taxon>Actinomycetes</taxon>
        <taxon>Micromonosporales</taxon>
        <taxon>Micromonosporaceae</taxon>
        <taxon>Dactylosporangium</taxon>
    </lineage>
</organism>
<gene>
    <name evidence="1" type="ORF">GCM10007977_077480</name>
</gene>
<dbReference type="AlphaFoldDB" id="A0A917X367"/>